<dbReference type="RefSeq" id="WP_404675011.1">
    <property type="nucleotide sequence ID" value="NZ_JBJDOT010000006.1"/>
</dbReference>
<dbReference type="Gene3D" id="3.40.630.10">
    <property type="entry name" value="Zn peptidases"/>
    <property type="match status" value="1"/>
</dbReference>
<dbReference type="PANTHER" id="PTHR12147">
    <property type="entry name" value="METALLOPEPTIDASE M28 FAMILY MEMBER"/>
    <property type="match status" value="1"/>
</dbReference>
<dbReference type="Proteomes" id="UP001620262">
    <property type="component" value="Unassembled WGS sequence"/>
</dbReference>
<evidence type="ECO:0000259" key="1">
    <source>
        <dbReference type="Pfam" id="PF04389"/>
    </source>
</evidence>
<keyword evidence="3" id="KW-1185">Reference proteome</keyword>
<evidence type="ECO:0000313" key="3">
    <source>
        <dbReference type="Proteomes" id="UP001620262"/>
    </source>
</evidence>
<accession>A0ABW8KUN1</accession>
<proteinExistence type="predicted"/>
<dbReference type="PANTHER" id="PTHR12147:SF26">
    <property type="entry name" value="PEPTIDASE M28 DOMAIN-CONTAINING PROTEIN"/>
    <property type="match status" value="1"/>
</dbReference>
<protein>
    <submittedName>
        <fullName evidence="2">M28 family peptidase</fullName>
    </submittedName>
</protein>
<organism evidence="2 3">
    <name type="scientific">Pseudoalteromonas rhizosphaerae</name>
    <dbReference type="NCBI Taxonomy" id="2518973"/>
    <lineage>
        <taxon>Bacteria</taxon>
        <taxon>Pseudomonadati</taxon>
        <taxon>Pseudomonadota</taxon>
        <taxon>Gammaproteobacteria</taxon>
        <taxon>Alteromonadales</taxon>
        <taxon>Pseudoalteromonadaceae</taxon>
        <taxon>Pseudoalteromonas</taxon>
    </lineage>
</organism>
<evidence type="ECO:0000313" key="2">
    <source>
        <dbReference type="EMBL" id="MFK3863519.1"/>
    </source>
</evidence>
<dbReference type="SUPFAM" id="SSF53187">
    <property type="entry name" value="Zn-dependent exopeptidases"/>
    <property type="match status" value="1"/>
</dbReference>
<name>A0ABW8KUN1_9GAMM</name>
<reference evidence="2 3" key="1">
    <citation type="submission" date="2024-11" db="EMBL/GenBank/DDBJ databases">
        <title>The Natural Products Discovery Center: Release of the First 8490 Sequenced Strains for Exploring Actinobacteria Biosynthetic Diversity.</title>
        <authorList>
            <person name="Kalkreuter E."/>
            <person name="Kautsar S.A."/>
            <person name="Yang D."/>
            <person name="Bader C.D."/>
            <person name="Teijaro C.N."/>
            <person name="Fluegel L."/>
            <person name="Davis C.M."/>
            <person name="Simpson J.R."/>
            <person name="Lauterbach L."/>
            <person name="Steele A.D."/>
            <person name="Gui C."/>
            <person name="Meng S."/>
            <person name="Li G."/>
            <person name="Viehrig K."/>
            <person name="Ye F."/>
            <person name="Su P."/>
            <person name="Kiefer A.F."/>
            <person name="Nichols A."/>
            <person name="Cepeda A.J."/>
            <person name="Yan W."/>
            <person name="Fan B."/>
            <person name="Jiang Y."/>
            <person name="Adhikari A."/>
            <person name="Zheng C.-J."/>
            <person name="Schuster L."/>
            <person name="Cowan T.M."/>
            <person name="Smanski M.J."/>
            <person name="Chevrette M.G."/>
            <person name="De Carvalho L.P.S."/>
            <person name="Shen B."/>
        </authorList>
    </citation>
    <scope>NUCLEOTIDE SEQUENCE [LARGE SCALE GENOMIC DNA]</scope>
    <source>
        <strain evidence="2 3">NPDC078403</strain>
    </source>
</reference>
<dbReference type="Pfam" id="PF04389">
    <property type="entry name" value="Peptidase_M28"/>
    <property type="match status" value="1"/>
</dbReference>
<sequence>MCQSNSSAQQQLIDDLRHLSSTALSGRKTNTDGAHTSAQYISKRLQTLGYNTQLQPFSYSHGWSSKATGQNVVATLKPPHLVKTHLVITAHYDHLGMRGNTLYAGANDNASGVSALLFLAQRFAHTNLPFQLSFVATDAEENGLHGAEYFVSQLQIDDSVTVLNINLDMLAVKPPKKILYAFVSHAQRSALQAQLQQVPEHNLKIKVASSSTTMNRMTLGDSIDWRRASDHYAFAKAGIAYIYFGMGHDPHHHKSSDLLSNIDQALYIDAVNYIAAFISQLDINDINTL</sequence>
<comment type="caution">
    <text evidence="2">The sequence shown here is derived from an EMBL/GenBank/DDBJ whole genome shotgun (WGS) entry which is preliminary data.</text>
</comment>
<gene>
    <name evidence="2" type="ORF">ACI2JU_06455</name>
</gene>
<feature type="domain" description="Peptidase M28" evidence="1">
    <location>
        <begin position="71"/>
        <end position="277"/>
    </location>
</feature>
<dbReference type="EMBL" id="JBJDOT010000006">
    <property type="protein sequence ID" value="MFK3863519.1"/>
    <property type="molecule type" value="Genomic_DNA"/>
</dbReference>
<dbReference type="InterPro" id="IPR045175">
    <property type="entry name" value="M28_fam"/>
</dbReference>
<dbReference type="InterPro" id="IPR007484">
    <property type="entry name" value="Peptidase_M28"/>
</dbReference>